<keyword evidence="8" id="KW-1185">Reference proteome</keyword>
<comment type="caution">
    <text evidence="7">The sequence shown here is derived from an EMBL/GenBank/DDBJ whole genome shotgun (WGS) entry which is preliminary data.</text>
</comment>
<name>A0A940S454_9PROT</name>
<evidence type="ECO:0000313" key="8">
    <source>
        <dbReference type="Proteomes" id="UP000677537"/>
    </source>
</evidence>
<evidence type="ECO:0000256" key="6">
    <source>
        <dbReference type="SAM" id="Phobius"/>
    </source>
</evidence>
<evidence type="ECO:0000256" key="5">
    <source>
        <dbReference type="ARBA" id="ARBA00023136"/>
    </source>
</evidence>
<protein>
    <submittedName>
        <fullName evidence="7">TerC family protein</fullName>
    </submittedName>
</protein>
<organism evidence="7 8">
    <name type="scientific">Roseomonas indoligenes</name>
    <dbReference type="NCBI Taxonomy" id="2820811"/>
    <lineage>
        <taxon>Bacteria</taxon>
        <taxon>Pseudomonadati</taxon>
        <taxon>Pseudomonadota</taxon>
        <taxon>Alphaproteobacteria</taxon>
        <taxon>Acetobacterales</taxon>
        <taxon>Roseomonadaceae</taxon>
        <taxon>Roseomonas</taxon>
    </lineage>
</organism>
<feature type="transmembrane region" description="Helical" evidence="6">
    <location>
        <begin position="182"/>
        <end position="199"/>
    </location>
</feature>
<comment type="subcellular location">
    <subcellularLocation>
        <location evidence="1">Membrane</location>
        <topology evidence="1">Multi-pass membrane protein</topology>
    </subcellularLocation>
</comment>
<keyword evidence="5 6" id="KW-0472">Membrane</keyword>
<dbReference type="AlphaFoldDB" id="A0A940S454"/>
<evidence type="ECO:0000256" key="1">
    <source>
        <dbReference type="ARBA" id="ARBA00004141"/>
    </source>
</evidence>
<feature type="transmembrane region" description="Helical" evidence="6">
    <location>
        <begin position="211"/>
        <end position="229"/>
    </location>
</feature>
<accession>A0A940S454</accession>
<comment type="similarity">
    <text evidence="2">Belongs to the TerC family.</text>
</comment>
<evidence type="ECO:0000256" key="2">
    <source>
        <dbReference type="ARBA" id="ARBA00007511"/>
    </source>
</evidence>
<sequence>MEAEVLVALVALIGMEVVLGIDNLVFIAILTNRLPVERRRSARLIGLGLAVLMRLGMLAGVGWLMTLTAPLFSVLGNEISGKDLILLSGGLFLIGKAVMEIHHRVDPEAQAEAKVADKAMAGFGTTVVQIILIDMVFSVDSILAAIGMTQVMWVIVVAILVSVAVMLLSMDALSNFMEKNPTVVMLALAFLVMIGMVLIGEGLGFHVPKGFVYVAMAFAAAVEGLNIWARRSHGHRTASPGSSGLAAPGEASVSQGAVAAEVLAHRPSPGAG</sequence>
<keyword evidence="4 6" id="KW-1133">Transmembrane helix</keyword>
<keyword evidence="3 6" id="KW-0812">Transmembrane</keyword>
<dbReference type="PANTHER" id="PTHR30238">
    <property type="entry name" value="MEMBRANE BOUND PREDICTED REDOX MODULATOR"/>
    <property type="match status" value="1"/>
</dbReference>
<feature type="transmembrane region" description="Helical" evidence="6">
    <location>
        <begin position="84"/>
        <end position="99"/>
    </location>
</feature>
<dbReference type="EMBL" id="JAGIZA010000002">
    <property type="protein sequence ID" value="MBP0491650.1"/>
    <property type="molecule type" value="Genomic_DNA"/>
</dbReference>
<dbReference type="Pfam" id="PF03741">
    <property type="entry name" value="TerC"/>
    <property type="match status" value="1"/>
</dbReference>
<dbReference type="PANTHER" id="PTHR30238:SF4">
    <property type="entry name" value="SLL1022 PROTEIN"/>
    <property type="match status" value="1"/>
</dbReference>
<dbReference type="GO" id="GO:0016020">
    <property type="term" value="C:membrane"/>
    <property type="evidence" value="ECO:0007669"/>
    <property type="project" value="UniProtKB-SubCell"/>
</dbReference>
<feature type="transmembrane region" description="Helical" evidence="6">
    <location>
        <begin position="151"/>
        <end position="170"/>
    </location>
</feature>
<feature type="transmembrane region" description="Helical" evidence="6">
    <location>
        <begin position="120"/>
        <end position="139"/>
    </location>
</feature>
<dbReference type="InterPro" id="IPR005496">
    <property type="entry name" value="Integral_membrane_TerC"/>
</dbReference>
<evidence type="ECO:0000256" key="4">
    <source>
        <dbReference type="ARBA" id="ARBA00022989"/>
    </source>
</evidence>
<evidence type="ECO:0000313" key="7">
    <source>
        <dbReference type="EMBL" id="MBP0491650.1"/>
    </source>
</evidence>
<dbReference type="RefSeq" id="WP_209370386.1">
    <property type="nucleotide sequence ID" value="NZ_JAGIZA010000002.1"/>
</dbReference>
<evidence type="ECO:0000256" key="3">
    <source>
        <dbReference type="ARBA" id="ARBA00022692"/>
    </source>
</evidence>
<feature type="transmembrane region" description="Helical" evidence="6">
    <location>
        <begin position="6"/>
        <end position="30"/>
    </location>
</feature>
<dbReference type="Proteomes" id="UP000677537">
    <property type="component" value="Unassembled WGS sequence"/>
</dbReference>
<feature type="transmembrane region" description="Helical" evidence="6">
    <location>
        <begin position="42"/>
        <end position="64"/>
    </location>
</feature>
<reference evidence="7" key="1">
    <citation type="submission" date="2021-03" db="EMBL/GenBank/DDBJ databases">
        <authorList>
            <person name="So Y."/>
        </authorList>
    </citation>
    <scope>NUCLEOTIDE SEQUENCE</scope>
    <source>
        <strain evidence="7">SG15</strain>
    </source>
</reference>
<proteinExistence type="inferred from homology"/>
<gene>
    <name evidence="7" type="ORF">J5Y10_02535</name>
</gene>